<feature type="domain" description="Reverse transcriptase Ty1/copia-type" evidence="1">
    <location>
        <begin position="743"/>
        <end position="985"/>
    </location>
</feature>
<dbReference type="SUPFAM" id="SSF53098">
    <property type="entry name" value="Ribonuclease H-like"/>
    <property type="match status" value="1"/>
</dbReference>
<accession>A0AAQ3S5V8</accession>
<evidence type="ECO:0000259" key="1">
    <source>
        <dbReference type="Pfam" id="PF07727"/>
    </source>
</evidence>
<dbReference type="InterPro" id="IPR029472">
    <property type="entry name" value="Copia-like_N"/>
</dbReference>
<evidence type="ECO:0000313" key="5">
    <source>
        <dbReference type="EMBL" id="WVZ16876.1"/>
    </source>
</evidence>
<dbReference type="Proteomes" id="UP001374535">
    <property type="component" value="Chromosome 3"/>
</dbReference>
<evidence type="ECO:0000259" key="2">
    <source>
        <dbReference type="Pfam" id="PF13976"/>
    </source>
</evidence>
<dbReference type="EMBL" id="CP144698">
    <property type="protein sequence ID" value="WVZ16876.1"/>
    <property type="molecule type" value="Genomic_DNA"/>
</dbReference>
<dbReference type="InterPro" id="IPR013103">
    <property type="entry name" value="RVT_2"/>
</dbReference>
<reference evidence="5 6" key="1">
    <citation type="journal article" date="2023" name="Life. Sci Alliance">
        <title>Evolutionary insights into 3D genome organization and epigenetic landscape of Vigna mungo.</title>
        <authorList>
            <person name="Junaid A."/>
            <person name="Singh B."/>
            <person name="Bhatia S."/>
        </authorList>
    </citation>
    <scope>NUCLEOTIDE SEQUENCE [LARGE SCALE GENOMIC DNA]</scope>
    <source>
        <strain evidence="5">Urdbean</strain>
    </source>
</reference>
<feature type="domain" description="Retroviral polymerase SH3-like" evidence="4">
    <location>
        <begin position="527"/>
        <end position="589"/>
    </location>
</feature>
<dbReference type="Pfam" id="PF13976">
    <property type="entry name" value="gag_pre-integrs"/>
    <property type="match status" value="1"/>
</dbReference>
<dbReference type="SUPFAM" id="SSF56672">
    <property type="entry name" value="DNA/RNA polymerases"/>
    <property type="match status" value="1"/>
</dbReference>
<dbReference type="InterPro" id="IPR012337">
    <property type="entry name" value="RNaseH-like_sf"/>
</dbReference>
<organism evidence="5 6">
    <name type="scientific">Vigna mungo</name>
    <name type="common">Black gram</name>
    <name type="synonym">Phaseolus mungo</name>
    <dbReference type="NCBI Taxonomy" id="3915"/>
    <lineage>
        <taxon>Eukaryota</taxon>
        <taxon>Viridiplantae</taxon>
        <taxon>Streptophyta</taxon>
        <taxon>Embryophyta</taxon>
        <taxon>Tracheophyta</taxon>
        <taxon>Spermatophyta</taxon>
        <taxon>Magnoliopsida</taxon>
        <taxon>eudicotyledons</taxon>
        <taxon>Gunneridae</taxon>
        <taxon>Pentapetalae</taxon>
        <taxon>rosids</taxon>
        <taxon>fabids</taxon>
        <taxon>Fabales</taxon>
        <taxon>Fabaceae</taxon>
        <taxon>Papilionoideae</taxon>
        <taxon>50 kb inversion clade</taxon>
        <taxon>NPAAA clade</taxon>
        <taxon>indigoferoid/millettioid clade</taxon>
        <taxon>Phaseoleae</taxon>
        <taxon>Vigna</taxon>
    </lineage>
</organism>
<keyword evidence="6" id="KW-1185">Reference proteome</keyword>
<dbReference type="AlphaFoldDB" id="A0AAQ3S5V8"/>
<dbReference type="Pfam" id="PF25597">
    <property type="entry name" value="SH3_retrovirus"/>
    <property type="match status" value="1"/>
</dbReference>
<dbReference type="Pfam" id="PF14244">
    <property type="entry name" value="Retrotran_gag_3"/>
    <property type="match status" value="1"/>
</dbReference>
<feature type="domain" description="GAG-pre-integrase" evidence="2">
    <location>
        <begin position="381"/>
        <end position="442"/>
    </location>
</feature>
<dbReference type="InterPro" id="IPR025724">
    <property type="entry name" value="GAG-pre-integrase_dom"/>
</dbReference>
<proteinExistence type="predicted"/>
<dbReference type="GO" id="GO:0003676">
    <property type="term" value="F:nucleic acid binding"/>
    <property type="evidence" value="ECO:0007669"/>
    <property type="project" value="InterPro"/>
</dbReference>
<evidence type="ECO:0008006" key="7">
    <source>
        <dbReference type="Google" id="ProtNLM"/>
    </source>
</evidence>
<dbReference type="InterPro" id="IPR057670">
    <property type="entry name" value="SH3_retrovirus"/>
</dbReference>
<dbReference type="InterPro" id="IPR043502">
    <property type="entry name" value="DNA/RNA_pol_sf"/>
</dbReference>
<dbReference type="PANTHER" id="PTHR11439">
    <property type="entry name" value="GAG-POL-RELATED RETROTRANSPOSON"/>
    <property type="match status" value="1"/>
</dbReference>
<dbReference type="PANTHER" id="PTHR11439:SF498">
    <property type="entry name" value="DNAK FAMILY PROTEIN"/>
    <property type="match status" value="1"/>
</dbReference>
<evidence type="ECO:0000259" key="4">
    <source>
        <dbReference type="Pfam" id="PF25597"/>
    </source>
</evidence>
<dbReference type="InterPro" id="IPR036397">
    <property type="entry name" value="RNaseH_sf"/>
</dbReference>
<dbReference type="Gene3D" id="3.30.420.10">
    <property type="entry name" value="Ribonuclease H-like superfamily/Ribonuclease H"/>
    <property type="match status" value="1"/>
</dbReference>
<gene>
    <name evidence="5" type="ORF">V8G54_009858</name>
</gene>
<protein>
    <recommendedName>
        <fullName evidence="7">Retrovirus-related Pol polyprotein from transposon TNT 1-94</fullName>
    </recommendedName>
</protein>
<name>A0AAQ3S5V8_VIGMU</name>
<evidence type="ECO:0000259" key="3">
    <source>
        <dbReference type="Pfam" id="PF14244"/>
    </source>
</evidence>
<dbReference type="CDD" id="cd09272">
    <property type="entry name" value="RNase_HI_RT_Ty1"/>
    <property type="match status" value="1"/>
</dbReference>
<evidence type="ECO:0000313" key="6">
    <source>
        <dbReference type="Proteomes" id="UP001374535"/>
    </source>
</evidence>
<sequence length="1230" mass="139682">MTEVNSYLYLHPSENPAISLVSPVLDDANYHSWSRSMLTALSAKNKIEFVLGNLRPPATDKPEHAAWIRGNNMVVSWLVHSVSTNIRQSIIWMNKASEIWADIKNRFSQGSLSRISSLQHDIATLHQGDLTTSDYFTKRPIMWDEIENFRSEPVCTCKPDCDCQVLKILKQRKQEDQVMQFLRGLNDRFNNVTSHVLLLDPLLDITKQERQFSSGNLVAAAKIQDNNNSNNVTAYTASTSSTACNYCGKYGHSEATETPETFRIIEDNALIAIRVAILWMSAIKSMDTLHDINSTTRVLRFTKSLFKKTMELLKTTILTIQNQFVLHHNSSKSWLISSKTIISTTPLLQPKFITLALSLLTKPFQAIQTKEKISIVKLTGGLYVSDFSSNLPIVYSVNNTVNDTGLWHMRLGHPSDVRLHTLKLKYPFIVHHLTYICDTCHRINHQTTCSETPQQNGIVERKHQHLLNVTRSLLFQANLPTILWCFAAEYATLLINCMPTPLLNNATPYEKLNGKLYDISVLRVFGCLCYVSTLAANRKKLDARAVPGVFLGFKQHTKGYQFLNLQSHKIDVSRNVMFHEDCFPYTSSHNSIHDSNSLSLPIPHNYHHDYDNVNFPNNRILVPTPNDPIINTNEDNMEVQHTADPYQPTAFSDDVNIVHEHNDTIRRSTQSKRPPAYLTDFQTHNIARYPITDFISYNKFSSDFRNTVLSISSTTEPRTYKEASKIPQWTQAMQDELKALGVNNTWIITDLPLGKTAIGCRWIYKIKHKHDGSIDRFKARLVAKGYTQLEGLDYLETFAPVAKLTTLRLLLAIAASNKWILKQLDVNNAFLHGDLHEEVYMQPPPGLPIHKPNQVCKLQRSLYGLKQAGRQWYDKLSTFLLSNNYIRSNADHSLFLKHDTCHTTTIFIYVDDIVLSGNNAIEIQHITTSLDNLFHIKNLGDLTYFLGLEVARNSSGIHLSQRKYILDLLTEAGMLNCAPMPTPMAHSSQLSSQGDLLNDEDASSYRRLIGRLIYLTNTRPDITFFVNNLSQFVSAPTALHQQAANRILRYLKGSPDNGIFLQNKNTNQLKAYSDSDWATCPESRKSITGYSIYFGNSIISWKSKKQQTISRSSSEVEYRALAHVTCELQWLTCILQDLRISIAPPATVYCDNRSAIQIANNQVFHERTKHIEIDCHIVREKINNGLIKLLPISTNEQAVDLFTKPLAPSTFKYLKSKLGMTDIYSQLEGG</sequence>
<dbReference type="Pfam" id="PF07727">
    <property type="entry name" value="RVT_2"/>
    <property type="match status" value="1"/>
</dbReference>
<feature type="domain" description="Retrotransposon Copia-like N-terminal" evidence="3">
    <location>
        <begin position="11"/>
        <end position="58"/>
    </location>
</feature>